<reference evidence="2" key="1">
    <citation type="journal article" date="2019" name="Int. J. Syst. Evol. Microbiol.">
        <title>The Global Catalogue of Microorganisms (GCM) 10K type strain sequencing project: providing services to taxonomists for standard genome sequencing and annotation.</title>
        <authorList>
            <consortium name="The Broad Institute Genomics Platform"/>
            <consortium name="The Broad Institute Genome Sequencing Center for Infectious Disease"/>
            <person name="Wu L."/>
            <person name="Ma J."/>
        </authorList>
    </citation>
    <scope>NUCLEOTIDE SEQUENCE [LARGE SCALE GENOMIC DNA]</scope>
    <source>
        <strain evidence="2">CGMCC 1.12769</strain>
    </source>
</reference>
<name>A0ABQ1YB74_9BACL</name>
<dbReference type="EMBL" id="BMFT01000001">
    <property type="protein sequence ID" value="GGH19580.1"/>
    <property type="molecule type" value="Genomic_DNA"/>
</dbReference>
<gene>
    <name evidence="1" type="ORF">GCM10008013_16370</name>
</gene>
<sequence length="412" mass="49206">MRLPKGSLYDLYGEDLLVNPDWKWIQPFLVRCEKLEMYEYLKKIAILIMENNKFIPKVFETAESFYELEKLGSAAILYEGIIEVERDIRSERLAICHYRLFQIVLEHNFGSSYVAHRFIPFRARLPKTYSLNGLLLIAENFAALERWEDVEKYAEELRELAQDMYADNRRSYKKSKYRLQHPLVFYYGRALLLKSLSFEYREMYEEAKKWIMGYVDLSWFKGLDEQGRIEVQRFSMYARANLLCIEVKMGNQTVIPQYAAFLQENPDEILEGLITLLISANQHQYSIDETLQLFAIESMDITKMESTDSYYREFFHRHRYCQFCYHYAAYSFYRDHFSEGIKYTLLSLEVAIQMKNNRMMVLCMTLFEKYREHATFDQSIVYDLLCKGVHNNMQEQQPGSLWSFWNSIMAAL</sequence>
<protein>
    <recommendedName>
        <fullName evidence="3">DNA-binding protein</fullName>
    </recommendedName>
</protein>
<comment type="caution">
    <text evidence="1">The sequence shown here is derived from an EMBL/GenBank/DDBJ whole genome shotgun (WGS) entry which is preliminary data.</text>
</comment>
<dbReference type="Proteomes" id="UP000659344">
    <property type="component" value="Unassembled WGS sequence"/>
</dbReference>
<keyword evidence="2" id="KW-1185">Reference proteome</keyword>
<evidence type="ECO:0000313" key="1">
    <source>
        <dbReference type="EMBL" id="GGH19580.1"/>
    </source>
</evidence>
<evidence type="ECO:0008006" key="3">
    <source>
        <dbReference type="Google" id="ProtNLM"/>
    </source>
</evidence>
<dbReference type="RefSeq" id="WP_194434104.1">
    <property type="nucleotide sequence ID" value="NZ_BMFT01000001.1"/>
</dbReference>
<proteinExistence type="predicted"/>
<accession>A0ABQ1YB74</accession>
<organism evidence="1 2">
    <name type="scientific">Paenibacillus segetis</name>
    <dbReference type="NCBI Taxonomy" id="1325360"/>
    <lineage>
        <taxon>Bacteria</taxon>
        <taxon>Bacillati</taxon>
        <taxon>Bacillota</taxon>
        <taxon>Bacilli</taxon>
        <taxon>Bacillales</taxon>
        <taxon>Paenibacillaceae</taxon>
        <taxon>Paenibacillus</taxon>
    </lineage>
</organism>
<evidence type="ECO:0000313" key="2">
    <source>
        <dbReference type="Proteomes" id="UP000659344"/>
    </source>
</evidence>